<dbReference type="InterPro" id="IPR003489">
    <property type="entry name" value="RHF/RaiA"/>
</dbReference>
<evidence type="ECO:0000256" key="1">
    <source>
        <dbReference type="SAM" id="MobiDB-lite"/>
    </source>
</evidence>
<gene>
    <name evidence="2" type="primary">raiA</name>
    <name evidence="2" type="ORF">V5E97_29255</name>
</gene>
<dbReference type="Gene3D" id="3.30.160.100">
    <property type="entry name" value="Ribosome hibernation promotion factor-like"/>
    <property type="match status" value="1"/>
</dbReference>
<feature type="region of interest" description="Disordered" evidence="1">
    <location>
        <begin position="100"/>
        <end position="119"/>
    </location>
</feature>
<proteinExistence type="predicted"/>
<evidence type="ECO:0000313" key="2">
    <source>
        <dbReference type="EMBL" id="XBH02390.1"/>
    </source>
</evidence>
<protein>
    <submittedName>
        <fullName evidence="2">Ribosome-associated translation inhibitor RaiA</fullName>
    </submittedName>
</protein>
<dbReference type="AlphaFoldDB" id="A0AAU7CBA0"/>
<organism evidence="2">
    <name type="scientific">Singulisphaera sp. Ch08</name>
    <dbReference type="NCBI Taxonomy" id="3120278"/>
    <lineage>
        <taxon>Bacteria</taxon>
        <taxon>Pseudomonadati</taxon>
        <taxon>Planctomycetota</taxon>
        <taxon>Planctomycetia</taxon>
        <taxon>Isosphaerales</taxon>
        <taxon>Isosphaeraceae</taxon>
        <taxon>Singulisphaera</taxon>
    </lineage>
</organism>
<dbReference type="RefSeq" id="WP_406695132.1">
    <property type="nucleotide sequence ID" value="NZ_CP155447.1"/>
</dbReference>
<accession>A0AAU7CBA0</accession>
<reference evidence="2" key="1">
    <citation type="submission" date="2024-05" db="EMBL/GenBank/DDBJ databases">
        <title>Planctomycetes of the genus Singulisphaera possess chitinolytic capabilities.</title>
        <authorList>
            <person name="Ivanova A."/>
        </authorList>
    </citation>
    <scope>NUCLEOTIDE SEQUENCE</scope>
    <source>
        <strain evidence="2">Ch08T</strain>
    </source>
</reference>
<dbReference type="Pfam" id="PF02482">
    <property type="entry name" value="Ribosomal_S30AE"/>
    <property type="match status" value="1"/>
</dbReference>
<sequence length="119" mass="13679">MQIEISTRHGGLVPETQTHIHDKAEKLLKYFGRLMAIEVEVEHLKHSWQVEIFVSAEHKHDFVAREEGPTPESAMDQCVHKIEQQLRRYKEKLTHHKGDVSLSEIAPVAEELPESPEPA</sequence>
<dbReference type="CDD" id="cd00552">
    <property type="entry name" value="RaiA"/>
    <property type="match status" value="1"/>
</dbReference>
<dbReference type="EMBL" id="CP155447">
    <property type="protein sequence ID" value="XBH02390.1"/>
    <property type="molecule type" value="Genomic_DNA"/>
</dbReference>
<dbReference type="SUPFAM" id="SSF69754">
    <property type="entry name" value="Ribosome binding protein Y (YfiA homologue)"/>
    <property type="match status" value="1"/>
</dbReference>
<dbReference type="NCBIfam" id="TIGR00741">
    <property type="entry name" value="yfiA"/>
    <property type="match status" value="1"/>
</dbReference>
<name>A0AAU7CBA0_9BACT</name>
<dbReference type="InterPro" id="IPR036567">
    <property type="entry name" value="RHF-like"/>
</dbReference>